<dbReference type="Gene3D" id="1.10.510.10">
    <property type="entry name" value="Transferase(Phosphotransferase) domain 1"/>
    <property type="match status" value="1"/>
</dbReference>
<dbReference type="InterPro" id="IPR015943">
    <property type="entry name" value="WD40/YVTN_repeat-like_dom_sf"/>
</dbReference>
<dbReference type="SMART" id="SM00220">
    <property type="entry name" value="S_TKc"/>
    <property type="match status" value="1"/>
</dbReference>
<dbReference type="CDD" id="cd14014">
    <property type="entry name" value="STKc_PknB_like"/>
    <property type="match status" value="1"/>
</dbReference>
<dbReference type="Pfam" id="PF00069">
    <property type="entry name" value="Pkinase"/>
    <property type="match status" value="1"/>
</dbReference>
<keyword evidence="3" id="KW-0418">Kinase</keyword>
<reference evidence="3 4" key="1">
    <citation type="submission" date="2019-12" db="EMBL/GenBank/DDBJ databases">
        <title>Nocardia macrotermitis sp. nov. and Nocardia aurantia sp. nov., isolated from the gut of the fungus growing-termite Macrotermes natalensis.</title>
        <authorList>
            <person name="Christine B."/>
            <person name="Rene B."/>
        </authorList>
    </citation>
    <scope>NUCLEOTIDE SEQUENCE [LARGE SCALE GENOMIC DNA]</scope>
    <source>
        <strain evidence="3 4">DSM 102126</strain>
    </source>
</reference>
<feature type="compositionally biased region" description="Basic and acidic residues" evidence="1">
    <location>
        <begin position="617"/>
        <end position="637"/>
    </location>
</feature>
<keyword evidence="3" id="KW-0808">Transferase</keyword>
<dbReference type="OrthoDB" id="582179at2"/>
<dbReference type="InterPro" id="IPR008271">
    <property type="entry name" value="Ser/Thr_kinase_AS"/>
</dbReference>
<dbReference type="Proteomes" id="UP000431901">
    <property type="component" value="Unassembled WGS sequence"/>
</dbReference>
<dbReference type="Gene3D" id="3.30.200.20">
    <property type="entry name" value="Phosphorylase Kinase, domain 1"/>
    <property type="match status" value="1"/>
</dbReference>
<dbReference type="GO" id="GO:0005524">
    <property type="term" value="F:ATP binding"/>
    <property type="evidence" value="ECO:0007669"/>
    <property type="project" value="InterPro"/>
</dbReference>
<dbReference type="AlphaFoldDB" id="A0A6I4WGR5"/>
<gene>
    <name evidence="3" type="ORF">GQ466_23650</name>
</gene>
<dbReference type="InterPro" id="IPR000719">
    <property type="entry name" value="Prot_kinase_dom"/>
</dbReference>
<dbReference type="Pfam" id="PF20703">
    <property type="entry name" value="nSTAND1"/>
    <property type="match status" value="1"/>
</dbReference>
<dbReference type="RefSeq" id="WP_161105179.1">
    <property type="nucleotide sequence ID" value="NZ_JBHLYI010000003.1"/>
</dbReference>
<dbReference type="InterPro" id="IPR011044">
    <property type="entry name" value="Quino_amine_DH_bsu"/>
</dbReference>
<dbReference type="InterPro" id="IPR049052">
    <property type="entry name" value="nSTAND1"/>
</dbReference>
<sequence length="833" mass="89878">MTTPLLPGDPRQLGAYYLDGRLGSGGQGVVYEGYGPDNGRVAVKALHGVSDRDRNLLRKEVAAWRRVAPFCTAKVLHDGLDEAIPFVVSEYVAGPDLAHAVERNGRYGPEELRRLAIGVATALVAIHRAGVVHRDLKPENILIGPDGARVIDFGIARVEEPSPSTVGVLRGTLRYMPPERYRGQRGDAAVDVWSWGAVVLFAATGRHAFDGRTPSEIQRQVAEHRPDVSMLGEPLRGLVSRALAKESAERPTSEELLLALVGRADLAAALNDATFRDLSGSGPLSSGERAEAVFGGLGEGAREAVPRVLLRLVAPGERAEDTLRTARRADFADGQTAEADVDEVLRAFGAAGILVWEDGLVALANAALIRAWPRLREWVAAEREGLGVHHGLSGASRLWDDHGRKNSDLYQGTALARALSWAATGRRLLTLNRTERSFLDAAAALARGRARLRALLSGVLAVLLIAATGSAVIAIDQRATVVGQRDRALSAQVASLAESLRRTDPQLARRLAVASARLGNTSQSWGALLALHDQWEDESVKLPGFEATANDLAGSGRILAAATGSRVEFWDVDTRKHLGSYDAPERVTNVSLSDDGGTAAVSTRDGRTRLVGTANARPRDTRTYPSPRGDKRREELSPHGTYLMVQEDDPGRPVTLGIWDTRTGKKIVTVNSGRWPLGMTSFSYDERVLSLPVGSGRQPFTWLDTRTHKKIPVPDLQVSAADVLGPLTFSPDGRFIALPVRGGRIRVHDLAHRYTNGDLVGASDISFYPVQFSRDGRYLAQGTTVWDTDFSITAKPFVRYTTTDSECYADTIRASRRTARVSAASEPTASSGP</sequence>
<feature type="domain" description="Protein kinase" evidence="2">
    <location>
        <begin position="16"/>
        <end position="266"/>
    </location>
</feature>
<dbReference type="Gene3D" id="2.130.10.10">
    <property type="entry name" value="YVTN repeat-like/Quinoprotein amine dehydrogenase"/>
    <property type="match status" value="2"/>
</dbReference>
<dbReference type="PANTHER" id="PTHR24348">
    <property type="entry name" value="SERINE/THREONINE-PROTEIN KINASE UNC-51-RELATED"/>
    <property type="match status" value="1"/>
</dbReference>
<dbReference type="PROSITE" id="PS00108">
    <property type="entry name" value="PROTEIN_KINASE_ST"/>
    <property type="match status" value="1"/>
</dbReference>
<name>A0A6I4WGR5_9ACTN</name>
<dbReference type="SUPFAM" id="SSF50969">
    <property type="entry name" value="YVTN repeat-like/Quinoprotein amine dehydrogenase"/>
    <property type="match status" value="1"/>
</dbReference>
<proteinExistence type="predicted"/>
<dbReference type="InterPro" id="IPR045269">
    <property type="entry name" value="Atg1-like"/>
</dbReference>
<dbReference type="EMBL" id="WUTW01000005">
    <property type="protein sequence ID" value="MXQ67016.1"/>
    <property type="molecule type" value="Genomic_DNA"/>
</dbReference>
<dbReference type="GO" id="GO:0005737">
    <property type="term" value="C:cytoplasm"/>
    <property type="evidence" value="ECO:0007669"/>
    <property type="project" value="TreeGrafter"/>
</dbReference>
<accession>A0A6I4WGR5</accession>
<dbReference type="GO" id="GO:0004674">
    <property type="term" value="F:protein serine/threonine kinase activity"/>
    <property type="evidence" value="ECO:0007669"/>
    <property type="project" value="InterPro"/>
</dbReference>
<comment type="caution">
    <text evidence="3">The sequence shown here is derived from an EMBL/GenBank/DDBJ whole genome shotgun (WGS) entry which is preliminary data.</text>
</comment>
<evidence type="ECO:0000313" key="3">
    <source>
        <dbReference type="EMBL" id="MXQ67016.1"/>
    </source>
</evidence>
<dbReference type="InterPro" id="IPR011009">
    <property type="entry name" value="Kinase-like_dom_sf"/>
</dbReference>
<keyword evidence="4" id="KW-1185">Reference proteome</keyword>
<dbReference type="PROSITE" id="PS50011">
    <property type="entry name" value="PROTEIN_KINASE_DOM"/>
    <property type="match status" value="1"/>
</dbReference>
<protein>
    <submittedName>
        <fullName evidence="3">Protein kinase</fullName>
    </submittedName>
</protein>
<evidence type="ECO:0000259" key="2">
    <source>
        <dbReference type="PROSITE" id="PS50011"/>
    </source>
</evidence>
<dbReference type="SUPFAM" id="SSF56112">
    <property type="entry name" value="Protein kinase-like (PK-like)"/>
    <property type="match status" value="1"/>
</dbReference>
<organism evidence="3 4">
    <name type="scientific">Actinomadura rayongensis</name>
    <dbReference type="NCBI Taxonomy" id="1429076"/>
    <lineage>
        <taxon>Bacteria</taxon>
        <taxon>Bacillati</taxon>
        <taxon>Actinomycetota</taxon>
        <taxon>Actinomycetes</taxon>
        <taxon>Streptosporangiales</taxon>
        <taxon>Thermomonosporaceae</taxon>
        <taxon>Actinomadura</taxon>
    </lineage>
</organism>
<feature type="region of interest" description="Disordered" evidence="1">
    <location>
        <begin position="615"/>
        <end position="637"/>
    </location>
</feature>
<evidence type="ECO:0000256" key="1">
    <source>
        <dbReference type="SAM" id="MobiDB-lite"/>
    </source>
</evidence>
<evidence type="ECO:0000313" key="4">
    <source>
        <dbReference type="Proteomes" id="UP000431901"/>
    </source>
</evidence>